<dbReference type="Pfam" id="PF01311">
    <property type="entry name" value="Bac_export_1"/>
    <property type="match status" value="1"/>
</dbReference>
<keyword evidence="9" id="KW-1185">Reference proteome</keyword>
<dbReference type="InterPro" id="IPR002010">
    <property type="entry name" value="T3SS_IM_R"/>
</dbReference>
<dbReference type="Proteomes" id="UP001184230">
    <property type="component" value="Unassembled WGS sequence"/>
</dbReference>
<accession>A0ABU1NH48</accession>
<dbReference type="PANTHER" id="PTHR30065:SF1">
    <property type="entry name" value="SURFACE PRESENTATION OF ANTIGENS PROTEIN SPAR"/>
    <property type="match status" value="1"/>
</dbReference>
<comment type="caution">
    <text evidence="8">The sequence shown here is derived from an EMBL/GenBank/DDBJ whole genome shotgun (WGS) entry which is preliminary data.</text>
</comment>
<feature type="transmembrane region" description="Helical" evidence="7">
    <location>
        <begin position="128"/>
        <end position="150"/>
    </location>
</feature>
<feature type="transmembrane region" description="Helical" evidence="7">
    <location>
        <begin position="225"/>
        <end position="242"/>
    </location>
</feature>
<name>A0ABU1NH48_9BURK</name>
<evidence type="ECO:0000256" key="4">
    <source>
        <dbReference type="ARBA" id="ARBA00022692"/>
    </source>
</evidence>
<evidence type="ECO:0000256" key="5">
    <source>
        <dbReference type="ARBA" id="ARBA00022989"/>
    </source>
</evidence>
<dbReference type="PRINTS" id="PR00953">
    <property type="entry name" value="TYPE3IMRPROT"/>
</dbReference>
<protein>
    <submittedName>
        <fullName evidence="8">Type III secretion protein T</fullName>
    </submittedName>
</protein>
<reference evidence="8 9" key="1">
    <citation type="submission" date="2023-07" db="EMBL/GenBank/DDBJ databases">
        <title>Sorghum-associated microbial communities from plants grown in Nebraska, USA.</title>
        <authorList>
            <person name="Schachtman D."/>
        </authorList>
    </citation>
    <scope>NUCLEOTIDE SEQUENCE [LARGE SCALE GENOMIC DNA]</scope>
    <source>
        <strain evidence="8 9">DS1781</strain>
    </source>
</reference>
<keyword evidence="5 7" id="KW-1133">Transmembrane helix</keyword>
<comment type="subcellular location">
    <subcellularLocation>
        <location evidence="1 7">Cell membrane</location>
        <topology evidence="1 7">Multi-pass membrane protein</topology>
    </subcellularLocation>
</comment>
<dbReference type="RefSeq" id="WP_309903958.1">
    <property type="nucleotide sequence ID" value="NZ_JAVDRF010000007.1"/>
</dbReference>
<dbReference type="EMBL" id="JAVDRF010000007">
    <property type="protein sequence ID" value="MDR6537777.1"/>
    <property type="molecule type" value="Genomic_DNA"/>
</dbReference>
<proteinExistence type="inferred from homology"/>
<organism evidence="8 9">
    <name type="scientific">Variovorax soli</name>
    <dbReference type="NCBI Taxonomy" id="376815"/>
    <lineage>
        <taxon>Bacteria</taxon>
        <taxon>Pseudomonadati</taxon>
        <taxon>Pseudomonadota</taxon>
        <taxon>Betaproteobacteria</taxon>
        <taxon>Burkholderiales</taxon>
        <taxon>Comamonadaceae</taxon>
        <taxon>Variovorax</taxon>
    </lineage>
</organism>
<feature type="transmembrane region" description="Helical" evidence="7">
    <location>
        <begin position="78"/>
        <end position="95"/>
    </location>
</feature>
<evidence type="ECO:0000313" key="8">
    <source>
        <dbReference type="EMBL" id="MDR6537777.1"/>
    </source>
</evidence>
<evidence type="ECO:0000256" key="2">
    <source>
        <dbReference type="ARBA" id="ARBA00009772"/>
    </source>
</evidence>
<dbReference type="NCBIfam" id="TIGR01401">
    <property type="entry name" value="fliR_like_III"/>
    <property type="match status" value="1"/>
</dbReference>
<evidence type="ECO:0000256" key="7">
    <source>
        <dbReference type="RuleBase" id="RU362072"/>
    </source>
</evidence>
<feature type="transmembrane region" description="Helical" evidence="7">
    <location>
        <begin position="47"/>
        <end position="72"/>
    </location>
</feature>
<feature type="transmembrane region" description="Helical" evidence="7">
    <location>
        <begin position="13"/>
        <end position="35"/>
    </location>
</feature>
<evidence type="ECO:0000256" key="6">
    <source>
        <dbReference type="ARBA" id="ARBA00023136"/>
    </source>
</evidence>
<keyword evidence="3 7" id="KW-1003">Cell membrane</keyword>
<evidence type="ECO:0000256" key="3">
    <source>
        <dbReference type="ARBA" id="ARBA00022475"/>
    </source>
</evidence>
<dbReference type="PANTHER" id="PTHR30065">
    <property type="entry name" value="FLAGELLAR BIOSYNTHETIC PROTEIN FLIR"/>
    <property type="match status" value="1"/>
</dbReference>
<comment type="similarity">
    <text evidence="2 7">Belongs to the FliR/MopE/SpaR family.</text>
</comment>
<feature type="transmembrane region" description="Helical" evidence="7">
    <location>
        <begin position="181"/>
        <end position="205"/>
    </location>
</feature>
<evidence type="ECO:0000256" key="1">
    <source>
        <dbReference type="ARBA" id="ARBA00004651"/>
    </source>
</evidence>
<evidence type="ECO:0000313" key="9">
    <source>
        <dbReference type="Proteomes" id="UP001184230"/>
    </source>
</evidence>
<keyword evidence="4 7" id="KW-0812">Transmembrane</keyword>
<sequence>MESALELANIEKFFSSVVLTLPRLFAIFAVVPFLSGGMLTGIVRNGLLLMLAIFMSPAAGAMPSVGIGTWVLIAGKEALIGLLLGLGFGIFIWAIQSVGDLIDFQTGSANASFFDPVAGHENGPTGEFLGWLVITLFVAAGGLLAMLGVIVDSYRLWPVGSFFPNVGAVLEQFAIRQGDTLFLWIVKLASPVIFVLLLVELGMGLISRVAPQLNVFVFSQPLKSLLAHLMMLLFVFFVYESLQEFLRPENGVLDFLRATL</sequence>
<keyword evidence="6 7" id="KW-0472">Membrane</keyword>
<dbReference type="InterPro" id="IPR006304">
    <property type="entry name" value="T3SS_SpaR/YscT"/>
</dbReference>
<gene>
    <name evidence="8" type="ORF">J2739_003558</name>
</gene>